<reference evidence="1" key="1">
    <citation type="submission" date="2018-06" db="EMBL/GenBank/DDBJ databases">
        <authorList>
            <person name="Zhirakovskaya E."/>
        </authorList>
    </citation>
    <scope>NUCLEOTIDE SEQUENCE</scope>
</reference>
<gene>
    <name evidence="1" type="ORF">MNBD_GAMMA22-953</name>
</gene>
<accession>A0A3B1AGW8</accession>
<dbReference type="EMBL" id="UOFS01000046">
    <property type="protein sequence ID" value="VAX00911.1"/>
    <property type="molecule type" value="Genomic_DNA"/>
</dbReference>
<organism evidence="1">
    <name type="scientific">hydrothermal vent metagenome</name>
    <dbReference type="NCBI Taxonomy" id="652676"/>
    <lineage>
        <taxon>unclassified sequences</taxon>
        <taxon>metagenomes</taxon>
        <taxon>ecological metagenomes</taxon>
    </lineage>
</organism>
<sequence>MFQKSVILLVLIGFISLFNISTANEVSPEELERWFNDDSMEPPNYTYVNEGELVFLKDKPQKSIHHHSNLMVIEENSLEDGWVKMRQCHQNMDVFSRVQIVFKADRVRDIKVSYSKNIDRAWVEGPTIQLINVKQGARICVEGFSKALLVNDDGSYTLHSGPFMRRFLDGYYPMHVSLDVVYHGTGLKMMGISPSIQDGFSLNSNKEQLDVDAWFEGKLRTKIRFSVESL</sequence>
<protein>
    <submittedName>
        <fullName evidence="1">Uncharacterized protein</fullName>
    </submittedName>
</protein>
<evidence type="ECO:0000313" key="1">
    <source>
        <dbReference type="EMBL" id="VAX00911.1"/>
    </source>
</evidence>
<proteinExistence type="predicted"/>
<dbReference type="AlphaFoldDB" id="A0A3B1AGW8"/>
<name>A0A3B1AGW8_9ZZZZ</name>